<proteinExistence type="predicted"/>
<evidence type="ECO:0000313" key="2">
    <source>
        <dbReference type="EMBL" id="KIO32827.1"/>
    </source>
</evidence>
<evidence type="ECO:0000313" key="3">
    <source>
        <dbReference type="Proteomes" id="UP000054248"/>
    </source>
</evidence>
<dbReference type="HOGENOM" id="CLU_866514_0_0_1"/>
<sequence length="321" mass="32706">MPGHGPTRMDSSASIGGFASPDLVRINSGRMQPPPMHPTRPGANRPTPTASSPFAQPVASSPFPTPPIPGSYNPRPTNSPPLTGSMRPGSPGNYPLPGENPSPRPNAGFGPSSFTPSSAGPGGSQFPTFSTSPKPSPGPATAPLPSTSSYYSAYNQPAKPSGPGQQPKPSTCPLSSSGPSHPGGSHPAAPGPMGANQPSSFNPPYSSGPQVGPGTSSFTTPSNSIFPSTSPGPSNRPPGGYPQPQHPQPQPPPVPGRQDSAASTSSTVMPTPKPFGMPAAIVNPARQALDKYAGEERRKQLEKGVDSAFQMGSKWLGKFGK</sequence>
<accession>A0A0C3MGM8</accession>
<evidence type="ECO:0000256" key="1">
    <source>
        <dbReference type="SAM" id="MobiDB-lite"/>
    </source>
</evidence>
<feature type="compositionally biased region" description="Polar residues" evidence="1">
    <location>
        <begin position="196"/>
        <end position="233"/>
    </location>
</feature>
<dbReference type="OrthoDB" id="2589715at2759"/>
<dbReference type="STRING" id="1051891.A0A0C3MGM8"/>
<dbReference type="Proteomes" id="UP000054248">
    <property type="component" value="Unassembled WGS sequence"/>
</dbReference>
<dbReference type="EMBL" id="KN822952">
    <property type="protein sequence ID" value="KIO32827.1"/>
    <property type="molecule type" value="Genomic_DNA"/>
</dbReference>
<protein>
    <submittedName>
        <fullName evidence="2">Uncharacterized protein</fullName>
    </submittedName>
</protein>
<feature type="compositionally biased region" description="Polar residues" evidence="1">
    <location>
        <begin position="163"/>
        <end position="174"/>
    </location>
</feature>
<organism evidence="2 3">
    <name type="scientific">Tulasnella calospora MUT 4182</name>
    <dbReference type="NCBI Taxonomy" id="1051891"/>
    <lineage>
        <taxon>Eukaryota</taxon>
        <taxon>Fungi</taxon>
        <taxon>Dikarya</taxon>
        <taxon>Basidiomycota</taxon>
        <taxon>Agaricomycotina</taxon>
        <taxon>Agaricomycetes</taxon>
        <taxon>Cantharellales</taxon>
        <taxon>Tulasnellaceae</taxon>
        <taxon>Tulasnella</taxon>
    </lineage>
</organism>
<feature type="compositionally biased region" description="Low complexity" evidence="1">
    <location>
        <begin position="124"/>
        <end position="133"/>
    </location>
</feature>
<feature type="compositionally biased region" description="Polar residues" evidence="1">
    <location>
        <begin position="260"/>
        <end position="269"/>
    </location>
</feature>
<reference evidence="3" key="2">
    <citation type="submission" date="2015-01" db="EMBL/GenBank/DDBJ databases">
        <title>Evolutionary Origins and Diversification of the Mycorrhizal Mutualists.</title>
        <authorList>
            <consortium name="DOE Joint Genome Institute"/>
            <consortium name="Mycorrhizal Genomics Consortium"/>
            <person name="Kohler A."/>
            <person name="Kuo A."/>
            <person name="Nagy L.G."/>
            <person name="Floudas D."/>
            <person name="Copeland A."/>
            <person name="Barry K.W."/>
            <person name="Cichocki N."/>
            <person name="Veneault-Fourrey C."/>
            <person name="LaButti K."/>
            <person name="Lindquist E.A."/>
            <person name="Lipzen A."/>
            <person name="Lundell T."/>
            <person name="Morin E."/>
            <person name="Murat C."/>
            <person name="Riley R."/>
            <person name="Ohm R."/>
            <person name="Sun H."/>
            <person name="Tunlid A."/>
            <person name="Henrissat B."/>
            <person name="Grigoriev I.V."/>
            <person name="Hibbett D.S."/>
            <person name="Martin F."/>
        </authorList>
    </citation>
    <scope>NUCLEOTIDE SEQUENCE [LARGE SCALE GENOMIC DNA]</scope>
    <source>
        <strain evidence="3">MUT 4182</strain>
    </source>
</reference>
<dbReference type="AlphaFoldDB" id="A0A0C3MGM8"/>
<keyword evidence="3" id="KW-1185">Reference proteome</keyword>
<name>A0A0C3MGM8_9AGAM</name>
<feature type="region of interest" description="Disordered" evidence="1">
    <location>
        <begin position="1"/>
        <end position="279"/>
    </location>
</feature>
<feature type="compositionally biased region" description="Pro residues" evidence="1">
    <location>
        <begin position="234"/>
        <end position="255"/>
    </location>
</feature>
<gene>
    <name evidence="2" type="ORF">M407DRAFT_241273</name>
</gene>
<feature type="compositionally biased region" description="Polar residues" evidence="1">
    <location>
        <begin position="144"/>
        <end position="155"/>
    </location>
</feature>
<feature type="compositionally biased region" description="Low complexity" evidence="1">
    <location>
        <begin position="175"/>
        <end position="195"/>
    </location>
</feature>
<reference evidence="2 3" key="1">
    <citation type="submission" date="2014-04" db="EMBL/GenBank/DDBJ databases">
        <authorList>
            <consortium name="DOE Joint Genome Institute"/>
            <person name="Kuo A."/>
            <person name="Girlanda M."/>
            <person name="Perotto S."/>
            <person name="Kohler A."/>
            <person name="Nagy L.G."/>
            <person name="Floudas D."/>
            <person name="Copeland A."/>
            <person name="Barry K.W."/>
            <person name="Cichocki N."/>
            <person name="Veneault-Fourrey C."/>
            <person name="LaButti K."/>
            <person name="Lindquist E.A."/>
            <person name="Lipzen A."/>
            <person name="Lundell T."/>
            <person name="Morin E."/>
            <person name="Murat C."/>
            <person name="Sun H."/>
            <person name="Tunlid A."/>
            <person name="Henrissat B."/>
            <person name="Grigoriev I.V."/>
            <person name="Hibbett D.S."/>
            <person name="Martin F."/>
            <person name="Nordberg H.P."/>
            <person name="Cantor M.N."/>
            <person name="Hua S.X."/>
        </authorList>
    </citation>
    <scope>NUCLEOTIDE SEQUENCE [LARGE SCALE GENOMIC DNA]</scope>
    <source>
        <strain evidence="2 3">MUT 4182</strain>
    </source>
</reference>